<keyword evidence="1" id="KW-0472">Membrane</keyword>
<keyword evidence="1" id="KW-0812">Transmembrane</keyword>
<dbReference type="EMBL" id="BRYB01001838">
    <property type="protein sequence ID" value="GMI34743.1"/>
    <property type="molecule type" value="Genomic_DNA"/>
</dbReference>
<evidence type="ECO:0000256" key="1">
    <source>
        <dbReference type="SAM" id="Phobius"/>
    </source>
</evidence>
<keyword evidence="1" id="KW-1133">Transmembrane helix</keyword>
<gene>
    <name evidence="2" type="ORF">TeGR_g6296</name>
</gene>
<sequence>MLGWAVAASAVAAMRLMTFSAGRYADLSPRFKGVDGHELCFMTSSQLRDVCEGARGVALFNHVKALRTAAEEESRRRFQKMEKSQLAKIEDTETRGDFPPLLFLPSAKTAFFVLLLGTLVALLLTVWSDATEKAVGTDVGTIVAYGSIPIIASGFTYFHIWLALYMTFYPISYIGIGWQIPGTNVGFPLGWQGIIPFKAEKMARMAVKLMTEQLIDVKEEFSKIDVDRVATEMDEVVLTKLKNVIDTSFHKHQKELWGMISEEMKDEIVLLGAEAGPVVVSRIMAEVKEDILSVFDIEEFVVTFMTKNKKLLNKVFIQCGWDELCFIRDCGAILGCLFGLMQMGLWIPLHPTPKDEFMHPGVASLSIFLGFGLVVGMATNWLALKIIFEPVEPIKLFGGCYTLQGLFLKRQTEISAVYGKLTATEVLSARNIIKEMLEGPNNAVLKALIRKHLEQGCDDFIGVRARPLIVAAVGDVVDNMKREAVDAIMNDLADTMVCLEDYTQEALDMENTMSTRMGALPSAQFERLLHPVFEEDEWKLVVMGGVLGVVIGAVQAYFIN</sequence>
<dbReference type="PANTHER" id="PTHR35791">
    <property type="entry name" value="UPF0754 MEMBRANE PROTEIN YHEB"/>
    <property type="match status" value="1"/>
</dbReference>
<proteinExistence type="predicted"/>
<feature type="transmembrane region" description="Helical" evidence="1">
    <location>
        <begin position="110"/>
        <end position="130"/>
    </location>
</feature>
<reference evidence="2 3" key="1">
    <citation type="journal article" date="2023" name="Commun. Biol.">
        <title>Genome analysis of Parmales, the sister group of diatoms, reveals the evolutionary specialization of diatoms from phago-mixotrophs to photoautotrophs.</title>
        <authorList>
            <person name="Ban H."/>
            <person name="Sato S."/>
            <person name="Yoshikawa S."/>
            <person name="Yamada K."/>
            <person name="Nakamura Y."/>
            <person name="Ichinomiya M."/>
            <person name="Sato N."/>
            <person name="Blanc-Mathieu R."/>
            <person name="Endo H."/>
            <person name="Kuwata A."/>
            <person name="Ogata H."/>
        </authorList>
    </citation>
    <scope>NUCLEOTIDE SEQUENCE [LARGE SCALE GENOMIC DNA]</scope>
</reference>
<comment type="caution">
    <text evidence="2">The sequence shown here is derived from an EMBL/GenBank/DDBJ whole genome shotgun (WGS) entry which is preliminary data.</text>
</comment>
<evidence type="ECO:0000313" key="2">
    <source>
        <dbReference type="EMBL" id="GMI34743.1"/>
    </source>
</evidence>
<name>A0ABQ6MXN2_9STRA</name>
<accession>A0ABQ6MXN2</accession>
<feature type="transmembrane region" description="Helical" evidence="1">
    <location>
        <begin position="330"/>
        <end position="349"/>
    </location>
</feature>
<evidence type="ECO:0000313" key="3">
    <source>
        <dbReference type="Proteomes" id="UP001165060"/>
    </source>
</evidence>
<organism evidence="2 3">
    <name type="scientific">Tetraparma gracilis</name>
    <dbReference type="NCBI Taxonomy" id="2962635"/>
    <lineage>
        <taxon>Eukaryota</taxon>
        <taxon>Sar</taxon>
        <taxon>Stramenopiles</taxon>
        <taxon>Ochrophyta</taxon>
        <taxon>Bolidophyceae</taxon>
        <taxon>Parmales</taxon>
        <taxon>Triparmaceae</taxon>
        <taxon>Tetraparma</taxon>
    </lineage>
</organism>
<dbReference type="Proteomes" id="UP001165060">
    <property type="component" value="Unassembled WGS sequence"/>
</dbReference>
<evidence type="ECO:0008006" key="4">
    <source>
        <dbReference type="Google" id="ProtNLM"/>
    </source>
</evidence>
<protein>
    <recommendedName>
        <fullName evidence="4">DUF445 domain-containing protein</fullName>
    </recommendedName>
</protein>
<feature type="transmembrane region" description="Helical" evidence="1">
    <location>
        <begin position="176"/>
        <end position="195"/>
    </location>
</feature>
<feature type="transmembrane region" description="Helical" evidence="1">
    <location>
        <begin position="142"/>
        <end position="164"/>
    </location>
</feature>
<feature type="transmembrane region" description="Helical" evidence="1">
    <location>
        <begin position="540"/>
        <end position="559"/>
    </location>
</feature>
<feature type="transmembrane region" description="Helical" evidence="1">
    <location>
        <begin position="361"/>
        <end position="384"/>
    </location>
</feature>
<keyword evidence="3" id="KW-1185">Reference proteome</keyword>
<dbReference type="PANTHER" id="PTHR35791:SF1">
    <property type="entry name" value="UPF0754 MEMBRANE PROTEIN YHEB"/>
    <property type="match status" value="1"/>
</dbReference>